<organism evidence="1 2">
    <name type="scientific">Merluccius polli</name>
    <name type="common">Benguela hake</name>
    <name type="synonym">Merluccius cadenati</name>
    <dbReference type="NCBI Taxonomy" id="89951"/>
    <lineage>
        <taxon>Eukaryota</taxon>
        <taxon>Metazoa</taxon>
        <taxon>Chordata</taxon>
        <taxon>Craniata</taxon>
        <taxon>Vertebrata</taxon>
        <taxon>Euteleostomi</taxon>
        <taxon>Actinopterygii</taxon>
        <taxon>Neopterygii</taxon>
        <taxon>Teleostei</taxon>
        <taxon>Neoteleostei</taxon>
        <taxon>Acanthomorphata</taxon>
        <taxon>Zeiogadaria</taxon>
        <taxon>Gadariae</taxon>
        <taxon>Gadiformes</taxon>
        <taxon>Gadoidei</taxon>
        <taxon>Merlucciidae</taxon>
        <taxon>Merluccius</taxon>
    </lineage>
</organism>
<reference evidence="1" key="1">
    <citation type="journal article" date="2023" name="Front. Mar. Sci.">
        <title>A new Merluccius polli reference genome to investigate the effects of global change in West African waters.</title>
        <authorList>
            <person name="Mateo J.L."/>
            <person name="Blanco-Fernandez C."/>
            <person name="Garcia-Vazquez E."/>
            <person name="Machado-Schiaffino G."/>
        </authorList>
    </citation>
    <scope>NUCLEOTIDE SEQUENCE</scope>
    <source>
        <strain evidence="1">C29</strain>
        <tissue evidence="1">Fin</tissue>
    </source>
</reference>
<protein>
    <submittedName>
        <fullName evidence="1">Uncharacterized protein</fullName>
    </submittedName>
</protein>
<evidence type="ECO:0000313" key="1">
    <source>
        <dbReference type="EMBL" id="KAK0130844.1"/>
    </source>
</evidence>
<keyword evidence="2" id="KW-1185">Reference proteome</keyword>
<evidence type="ECO:0000313" key="2">
    <source>
        <dbReference type="Proteomes" id="UP001174136"/>
    </source>
</evidence>
<dbReference type="EMBL" id="JAOPHQ010006611">
    <property type="protein sequence ID" value="KAK0130844.1"/>
    <property type="molecule type" value="Genomic_DNA"/>
</dbReference>
<proteinExistence type="predicted"/>
<dbReference type="PANTHER" id="PTHR47577">
    <property type="entry name" value="THAP DOMAIN-CONTAINING PROTEIN 6"/>
    <property type="match status" value="1"/>
</dbReference>
<accession>A0AA47LZK4</accession>
<comment type="caution">
    <text evidence="1">The sequence shown here is derived from an EMBL/GenBank/DDBJ whole genome shotgun (WGS) entry which is preliminary data.</text>
</comment>
<dbReference type="PANTHER" id="PTHR47577:SF2">
    <property type="entry name" value="THAP DOMAIN CONTAINING 9"/>
    <property type="match status" value="1"/>
</dbReference>
<dbReference type="AlphaFoldDB" id="A0AA47LZK4"/>
<sequence>MGFIINIDTLMLMIPEQLQRQRYVCTHRFSPDHLELLFNSIRASGISDFFAMWFVSMYAYYPGGWNNNPSASQFQAIFRHLTVRCGVSPSTSGNVAAQDETVSLSAFEMSSSPAAEETEELPSPFADVPALVCDHSYLPTRFGGLVDNTLVYISGFLVRQILKRLSCDVCHGSLVTDAVPASFYQSYHLLTLKNKGGLMIPSEGTVKVVSWSHPVCRVDLVLEVLHGDSSLRIDSHVGYSTDIQSSSSRDFTEVCPAIAAGERFAHLAEPRVTAASQTLSTQHLVPGVKSLWVVRIRLILFSPLHLPEVLRQRETSVGCVWVQCESTGI</sequence>
<dbReference type="Proteomes" id="UP001174136">
    <property type="component" value="Unassembled WGS sequence"/>
</dbReference>
<name>A0AA47LZK4_MERPO</name>
<gene>
    <name evidence="1" type="ORF">N1851_034481</name>
</gene>